<dbReference type="Proteomes" id="UP000183077">
    <property type="component" value="Unassembled WGS sequence"/>
</dbReference>
<dbReference type="AlphaFoldDB" id="A0A1H6WNL3"/>
<dbReference type="EMBL" id="FNYS01000013">
    <property type="protein sequence ID" value="SEJ13955.1"/>
    <property type="molecule type" value="Genomic_DNA"/>
</dbReference>
<proteinExistence type="predicted"/>
<keyword evidence="1" id="KW-0472">Membrane</keyword>
<feature type="transmembrane region" description="Helical" evidence="1">
    <location>
        <begin position="20"/>
        <end position="37"/>
    </location>
</feature>
<gene>
    <name evidence="2" type="ORF">SAMN04488018_11378</name>
</gene>
<evidence type="ECO:0000256" key="1">
    <source>
        <dbReference type="SAM" id="Phobius"/>
    </source>
</evidence>
<sequence>MCISNKLLRYIVELKNDAKLNVWHFALLLGIIQFAFLQKQGKLIRISRHKLMKYAHITTLPTYHKYLKELQELGYIKYTPSYHPDMRSTVELLHKSL</sequence>
<evidence type="ECO:0000313" key="2">
    <source>
        <dbReference type="EMBL" id="SEJ13955.1"/>
    </source>
</evidence>
<accession>A0A1H6WNL3</accession>
<evidence type="ECO:0000313" key="3">
    <source>
        <dbReference type="Proteomes" id="UP000183077"/>
    </source>
</evidence>
<keyword evidence="1" id="KW-0812">Transmembrane</keyword>
<name>A0A1H6WNL3_9FLAO</name>
<organism evidence="2 3">
    <name type="scientific">Myroides marinus</name>
    <dbReference type="NCBI Taxonomy" id="703342"/>
    <lineage>
        <taxon>Bacteria</taxon>
        <taxon>Pseudomonadati</taxon>
        <taxon>Bacteroidota</taxon>
        <taxon>Flavobacteriia</taxon>
        <taxon>Flavobacteriales</taxon>
        <taxon>Flavobacteriaceae</taxon>
        <taxon>Myroides</taxon>
    </lineage>
</organism>
<keyword evidence="1" id="KW-1133">Transmembrane helix</keyword>
<protein>
    <submittedName>
        <fullName evidence="2">Uncharacterized protein</fullName>
    </submittedName>
</protein>
<reference evidence="2 3" key="1">
    <citation type="submission" date="2016-10" db="EMBL/GenBank/DDBJ databases">
        <authorList>
            <person name="de Groot N.N."/>
        </authorList>
    </citation>
    <scope>NUCLEOTIDE SEQUENCE [LARGE SCALE GENOMIC DNA]</scope>
    <source>
        <strain evidence="2 3">DSM 23048</strain>
    </source>
</reference>